<dbReference type="Gene3D" id="2.40.70.10">
    <property type="entry name" value="Acid Proteases"/>
    <property type="match status" value="1"/>
</dbReference>
<evidence type="ECO:0000313" key="3">
    <source>
        <dbReference type="Ensembl" id="ENSCCRP00000127332.1"/>
    </source>
</evidence>
<name>A0A9J7Z4W1_CYPCA</name>
<dbReference type="Pfam" id="PF00385">
    <property type="entry name" value="Chromo"/>
    <property type="match status" value="1"/>
</dbReference>
<dbReference type="PANTHER" id="PTHR46148:SF52">
    <property type="entry name" value="OS04G0603800 PROTEIN"/>
    <property type="match status" value="1"/>
</dbReference>
<dbReference type="InterPro" id="IPR056924">
    <property type="entry name" value="SH3_Tf2-1"/>
</dbReference>
<dbReference type="Proteomes" id="UP001108240">
    <property type="component" value="Unplaced"/>
</dbReference>
<dbReference type="PANTHER" id="PTHR46148">
    <property type="entry name" value="CHROMO DOMAIN-CONTAINING PROTEIN"/>
    <property type="match status" value="1"/>
</dbReference>
<dbReference type="SUPFAM" id="SSF54160">
    <property type="entry name" value="Chromo domain-like"/>
    <property type="match status" value="1"/>
</dbReference>
<evidence type="ECO:0000256" key="1">
    <source>
        <dbReference type="ARBA" id="ARBA00004123"/>
    </source>
</evidence>
<sequence>MDVSLATRWGIPAIPLPESIPARSLNGTLITTVSYATPPVNLIVSGNHREVTTLYLLESPSAPIVLGHPWLVQHGPHVDWSSNSVLSWSKFCLASCLGAASFPVSVCPVLQVEAADLNGVPVEYHDLCQEPEAAVPSALALVRRCRRTWKRAKAALAQANRRTKAAADRHRTPAPRYVCGQRVWLSTKDLPLRVASRKLAPRFIGPYRITKVLSPAAVRLKLPTTLGRVHPVFHVSRVKPVLHSPLVPSAPTPPPPRLVDGSPVYTVRKLLDVRRRGRGFQYLVDWEGYGPEERSWIPARDILDRTLVEDFYRRRGEPLPAAPGGVRRRGGTVMSSV</sequence>
<keyword evidence="4" id="KW-1185">Reference proteome</keyword>
<dbReference type="PROSITE" id="PS50013">
    <property type="entry name" value="CHROMO_2"/>
    <property type="match status" value="1"/>
</dbReference>
<dbReference type="Gene3D" id="2.40.50.40">
    <property type="match status" value="1"/>
</dbReference>
<dbReference type="InterPro" id="IPR016197">
    <property type="entry name" value="Chromo-like_dom_sf"/>
</dbReference>
<dbReference type="CDD" id="cd00303">
    <property type="entry name" value="retropepsin_like"/>
    <property type="match status" value="1"/>
</dbReference>
<dbReference type="Pfam" id="PF24626">
    <property type="entry name" value="SH3_Tf2-1"/>
    <property type="match status" value="1"/>
</dbReference>
<dbReference type="InterPro" id="IPR000953">
    <property type="entry name" value="Chromo/chromo_shadow_dom"/>
</dbReference>
<protein>
    <recommendedName>
        <fullName evidence="2">Chromo domain-containing protein</fullName>
    </recommendedName>
</protein>
<evidence type="ECO:0000259" key="2">
    <source>
        <dbReference type="PROSITE" id="PS50013"/>
    </source>
</evidence>
<dbReference type="OMA" id="WTIRRIM"/>
<comment type="subcellular location">
    <subcellularLocation>
        <location evidence="1">Nucleus</location>
    </subcellularLocation>
</comment>
<dbReference type="SMART" id="SM00298">
    <property type="entry name" value="CHROMO"/>
    <property type="match status" value="1"/>
</dbReference>
<dbReference type="GO" id="GO:0005634">
    <property type="term" value="C:nucleus"/>
    <property type="evidence" value="ECO:0007669"/>
    <property type="project" value="UniProtKB-SubCell"/>
</dbReference>
<accession>A0A9J7Z4W1</accession>
<reference evidence="3" key="1">
    <citation type="submission" date="2025-08" db="UniProtKB">
        <authorList>
            <consortium name="Ensembl"/>
        </authorList>
    </citation>
    <scope>IDENTIFICATION</scope>
</reference>
<dbReference type="Ensembl" id="ENSCCRT00000141202.1">
    <property type="protein sequence ID" value="ENSCCRP00000127332.1"/>
    <property type="gene ID" value="ENSCCRG00000062601.1"/>
</dbReference>
<dbReference type="InterPro" id="IPR021109">
    <property type="entry name" value="Peptidase_aspartic_dom_sf"/>
</dbReference>
<dbReference type="InterPro" id="IPR023780">
    <property type="entry name" value="Chromo_domain"/>
</dbReference>
<proteinExistence type="predicted"/>
<dbReference type="GeneTree" id="ENSGT01120000272038"/>
<dbReference type="AlphaFoldDB" id="A0A9J7Z4W1"/>
<organism evidence="3 4">
    <name type="scientific">Cyprinus carpio carpio</name>
    <dbReference type="NCBI Taxonomy" id="630221"/>
    <lineage>
        <taxon>Eukaryota</taxon>
        <taxon>Metazoa</taxon>
        <taxon>Chordata</taxon>
        <taxon>Craniata</taxon>
        <taxon>Vertebrata</taxon>
        <taxon>Euteleostomi</taxon>
        <taxon>Actinopterygii</taxon>
        <taxon>Neopterygii</taxon>
        <taxon>Teleostei</taxon>
        <taxon>Ostariophysi</taxon>
        <taxon>Cypriniformes</taxon>
        <taxon>Cyprinidae</taxon>
        <taxon>Cyprininae</taxon>
        <taxon>Cyprinus</taxon>
    </lineage>
</organism>
<feature type="domain" description="Chromo" evidence="2">
    <location>
        <begin position="265"/>
        <end position="315"/>
    </location>
</feature>
<evidence type="ECO:0000313" key="4">
    <source>
        <dbReference type="Proteomes" id="UP001108240"/>
    </source>
</evidence>
<reference evidence="3" key="2">
    <citation type="submission" date="2025-09" db="UniProtKB">
        <authorList>
            <consortium name="Ensembl"/>
        </authorList>
    </citation>
    <scope>IDENTIFICATION</scope>
</reference>